<evidence type="ECO:0000256" key="2">
    <source>
        <dbReference type="SAM" id="Phobius"/>
    </source>
</evidence>
<reference evidence="4 5" key="1">
    <citation type="submission" date="2016-08" db="EMBL/GenBank/DDBJ databases">
        <title>A Parts List for Fungal Cellulosomes Revealed by Comparative Genomics.</title>
        <authorList>
            <consortium name="DOE Joint Genome Institute"/>
            <person name="Haitjema C.H."/>
            <person name="Gilmore S.P."/>
            <person name="Henske J.K."/>
            <person name="Solomon K.V."/>
            <person name="De Groot R."/>
            <person name="Kuo A."/>
            <person name="Mondo S.J."/>
            <person name="Salamov A.A."/>
            <person name="Labutti K."/>
            <person name="Zhao Z."/>
            <person name="Chiniquy J."/>
            <person name="Barry K."/>
            <person name="Brewer H.M."/>
            <person name="Purvine S.O."/>
            <person name="Wright A.T."/>
            <person name="Boxma B."/>
            <person name="Van Alen T."/>
            <person name="Hackstein J.H."/>
            <person name="Baker S.E."/>
            <person name="Grigoriev I.V."/>
            <person name="O'Malley M.A."/>
        </authorList>
    </citation>
    <scope>NUCLEOTIDE SEQUENCE [LARGE SCALE GENOMIC DNA]</scope>
    <source>
        <strain evidence="4 5">G1</strain>
    </source>
</reference>
<dbReference type="Proteomes" id="UP000193920">
    <property type="component" value="Unassembled WGS sequence"/>
</dbReference>
<gene>
    <name evidence="4" type="ORF">LY90DRAFT_701863</name>
</gene>
<keyword evidence="2" id="KW-0812">Transmembrane</keyword>
<feature type="signal peptide" evidence="3">
    <location>
        <begin position="1"/>
        <end position="20"/>
    </location>
</feature>
<keyword evidence="5" id="KW-1185">Reference proteome</keyword>
<accession>A0A1Y2DAV8</accession>
<name>A0A1Y2DAV8_9FUNG</name>
<organism evidence="4 5">
    <name type="scientific">Neocallimastix californiae</name>
    <dbReference type="NCBI Taxonomy" id="1754190"/>
    <lineage>
        <taxon>Eukaryota</taxon>
        <taxon>Fungi</taxon>
        <taxon>Fungi incertae sedis</taxon>
        <taxon>Chytridiomycota</taxon>
        <taxon>Chytridiomycota incertae sedis</taxon>
        <taxon>Neocallimastigomycetes</taxon>
        <taxon>Neocallimastigales</taxon>
        <taxon>Neocallimastigaceae</taxon>
        <taxon>Neocallimastix</taxon>
    </lineage>
</organism>
<evidence type="ECO:0000256" key="1">
    <source>
        <dbReference type="SAM" id="MobiDB-lite"/>
    </source>
</evidence>
<proteinExistence type="predicted"/>
<feature type="transmembrane region" description="Helical" evidence="2">
    <location>
        <begin position="474"/>
        <end position="489"/>
    </location>
</feature>
<evidence type="ECO:0000313" key="5">
    <source>
        <dbReference type="Proteomes" id="UP000193920"/>
    </source>
</evidence>
<dbReference type="OrthoDB" id="2154491at2759"/>
<keyword evidence="3" id="KW-0732">Signal</keyword>
<keyword evidence="2" id="KW-1133">Transmembrane helix</keyword>
<keyword evidence="2" id="KW-0472">Membrane</keyword>
<feature type="region of interest" description="Disordered" evidence="1">
    <location>
        <begin position="601"/>
        <end position="621"/>
    </location>
</feature>
<feature type="chain" id="PRO_5012621228" description="WAP domain-containing protein" evidence="3">
    <location>
        <begin position="21"/>
        <end position="621"/>
    </location>
</feature>
<feature type="region of interest" description="Disordered" evidence="1">
    <location>
        <begin position="62"/>
        <end position="88"/>
    </location>
</feature>
<sequence>MNKNIFKLILIIIEIYFIFTDVVVDAHYIDDGNIITEGEVIDGELENFKKILKGAAILKAEDMEEDEKEESNSQSKNSENKNNDYVDENKNSFLGPIKIEIDTADNVVNANAYTNKNVNSNDNINTKENININKDVHKDINSTENKNTNSNININKIEHTDIINNDEQQEEQQQIIDNISIIEMETDSIENDTVDKNQSVIEEENLNSNPEINDNKKNNKTLNNNNEDKDLQELKKVEIIKDHKNFKFKGLKENKENEYANGNTNKTDTEKEYIIMDEEDDEEIKNFVKFIIESEGFYGDETIEKEKDLFNKVKTAISNKKLDKLIKAKQKNLNKGINNYNPGNNITEENKTEDTNQEEENYLYKCNFDQDCTNFQNYTPDIAACNKTSNYCSNYCYVQKSCLEDSDCSTSCGSWCLKDIDMVFGHCVMSFDENDFCMESWRVCKDGLVCNLNTFVCERPHISLTFTRIESQESLILIVIFLILSIFLIKHTRNRDFISFFSGYNLNDYCVTTAHEYDPLPEYQRTEELNPDEMQELVERSTLEPLNEGSFIEENDNEQLYCDYYDENNQSINCNYIPVRSEISSTLPQNIENTDINIHYPSISSLSDSNDINEPPPDYEE</sequence>
<feature type="compositionally biased region" description="Polar residues" evidence="1">
    <location>
        <begin position="202"/>
        <end position="212"/>
    </location>
</feature>
<protein>
    <recommendedName>
        <fullName evidence="6">WAP domain-containing protein</fullName>
    </recommendedName>
</protein>
<evidence type="ECO:0000256" key="3">
    <source>
        <dbReference type="SAM" id="SignalP"/>
    </source>
</evidence>
<evidence type="ECO:0000313" key="4">
    <source>
        <dbReference type="EMBL" id="ORY56284.1"/>
    </source>
</evidence>
<feature type="compositionally biased region" description="Basic and acidic residues" evidence="1">
    <location>
        <begin position="78"/>
        <end position="88"/>
    </location>
</feature>
<dbReference type="EMBL" id="MCOG01000074">
    <property type="protein sequence ID" value="ORY56284.1"/>
    <property type="molecule type" value="Genomic_DNA"/>
</dbReference>
<evidence type="ECO:0008006" key="6">
    <source>
        <dbReference type="Google" id="ProtNLM"/>
    </source>
</evidence>
<dbReference type="STRING" id="1754190.A0A1Y2DAV8"/>
<feature type="compositionally biased region" description="Low complexity" evidence="1">
    <location>
        <begin position="602"/>
        <end position="613"/>
    </location>
</feature>
<feature type="region of interest" description="Disordered" evidence="1">
    <location>
        <begin position="202"/>
        <end position="229"/>
    </location>
</feature>
<comment type="caution">
    <text evidence="4">The sequence shown here is derived from an EMBL/GenBank/DDBJ whole genome shotgun (WGS) entry which is preliminary data.</text>
</comment>
<dbReference type="AlphaFoldDB" id="A0A1Y2DAV8"/>